<dbReference type="InterPro" id="IPR036291">
    <property type="entry name" value="NAD(P)-bd_dom_sf"/>
</dbReference>
<sequence>MKAAVVTRYGPPEVVQVRDVADPVAGRGQVLVRVRATALNSGDARIRGRRFPPGFAVPARLALGLRGPRRAVLGVVYSGVVEALGPGVTGVSVGDEVCGMTGARMGAHAELAAVRADRMTAKPADVTHEQAAAILFGGSTARHFLRDLVGPGTRVLVNGASGAVGSAAVQLAHLAGARVTGTCSARNADLVRSLGADEVVDHATQPVTGLPGTYDVVLDTVGNLDRRSGPRLLTPEGVVVLAVASLADTVLARGNVRAGVSSEAPEHFAWWLERMAAGEARAIVDHTVPLSEIVEAHRIVDTGRKVGNVVVVP</sequence>
<name>A0A4Q2RQZ9_9ACTN</name>
<organism evidence="2 3">
    <name type="scientific">Nocardioides glacieisoli</name>
    <dbReference type="NCBI Taxonomy" id="1168730"/>
    <lineage>
        <taxon>Bacteria</taxon>
        <taxon>Bacillati</taxon>
        <taxon>Actinomycetota</taxon>
        <taxon>Actinomycetes</taxon>
        <taxon>Propionibacteriales</taxon>
        <taxon>Nocardioidaceae</taxon>
        <taxon>Nocardioides</taxon>
    </lineage>
</organism>
<dbReference type="GO" id="GO:0016491">
    <property type="term" value="F:oxidoreductase activity"/>
    <property type="evidence" value="ECO:0007669"/>
    <property type="project" value="InterPro"/>
</dbReference>
<dbReference type="InterPro" id="IPR050700">
    <property type="entry name" value="YIM1/Zinc_Alcohol_DH_Fams"/>
</dbReference>
<dbReference type="CDD" id="cd08267">
    <property type="entry name" value="MDR1"/>
    <property type="match status" value="1"/>
</dbReference>
<dbReference type="OrthoDB" id="9801186at2"/>
<dbReference type="Gene3D" id="3.40.50.720">
    <property type="entry name" value="NAD(P)-binding Rossmann-like Domain"/>
    <property type="match status" value="1"/>
</dbReference>
<keyword evidence="3" id="KW-1185">Reference proteome</keyword>
<dbReference type="Proteomes" id="UP000291838">
    <property type="component" value="Unassembled WGS sequence"/>
</dbReference>
<dbReference type="InterPro" id="IPR020843">
    <property type="entry name" value="ER"/>
</dbReference>
<dbReference type="AlphaFoldDB" id="A0A4Q2RQZ9"/>
<dbReference type="RefSeq" id="WP_129474660.1">
    <property type="nucleotide sequence ID" value="NZ_SDWS01000003.1"/>
</dbReference>
<dbReference type="Pfam" id="PF08240">
    <property type="entry name" value="ADH_N"/>
    <property type="match status" value="1"/>
</dbReference>
<reference evidence="2 3" key="1">
    <citation type="submission" date="2019-01" db="EMBL/GenBank/DDBJ databases">
        <title>Novel species of Nocardioides.</title>
        <authorList>
            <person name="Liu Q."/>
            <person name="Xin Y.-H."/>
        </authorList>
    </citation>
    <scope>NUCLEOTIDE SEQUENCE [LARGE SCALE GENOMIC DNA]</scope>
    <source>
        <strain evidence="2 3">HLT3-15</strain>
    </source>
</reference>
<accession>A0A4Q2RQZ9</accession>
<dbReference type="SUPFAM" id="SSF51735">
    <property type="entry name" value="NAD(P)-binding Rossmann-fold domains"/>
    <property type="match status" value="1"/>
</dbReference>
<gene>
    <name evidence="2" type="ORF">EUA06_08725</name>
</gene>
<dbReference type="SUPFAM" id="SSF50129">
    <property type="entry name" value="GroES-like"/>
    <property type="match status" value="1"/>
</dbReference>
<dbReference type="SMART" id="SM00829">
    <property type="entry name" value="PKS_ER"/>
    <property type="match status" value="1"/>
</dbReference>
<protein>
    <submittedName>
        <fullName evidence="2">NAD(P)-dependent alcohol dehydrogenase</fullName>
    </submittedName>
</protein>
<dbReference type="PANTHER" id="PTHR11695">
    <property type="entry name" value="ALCOHOL DEHYDROGENASE RELATED"/>
    <property type="match status" value="1"/>
</dbReference>
<evidence type="ECO:0000313" key="2">
    <source>
        <dbReference type="EMBL" id="RYB91401.1"/>
    </source>
</evidence>
<dbReference type="EMBL" id="SDWS01000003">
    <property type="protein sequence ID" value="RYB91401.1"/>
    <property type="molecule type" value="Genomic_DNA"/>
</dbReference>
<proteinExistence type="predicted"/>
<dbReference type="PANTHER" id="PTHR11695:SF648">
    <property type="entry name" value="ZINC-BINDING OXIDOREDUCTASE"/>
    <property type="match status" value="1"/>
</dbReference>
<feature type="domain" description="Enoyl reductase (ER)" evidence="1">
    <location>
        <begin position="10"/>
        <end position="311"/>
    </location>
</feature>
<dbReference type="InterPro" id="IPR013154">
    <property type="entry name" value="ADH-like_N"/>
</dbReference>
<dbReference type="Gene3D" id="3.90.180.10">
    <property type="entry name" value="Medium-chain alcohol dehydrogenases, catalytic domain"/>
    <property type="match status" value="1"/>
</dbReference>
<dbReference type="Pfam" id="PF13602">
    <property type="entry name" value="ADH_zinc_N_2"/>
    <property type="match status" value="1"/>
</dbReference>
<evidence type="ECO:0000313" key="3">
    <source>
        <dbReference type="Proteomes" id="UP000291838"/>
    </source>
</evidence>
<evidence type="ECO:0000259" key="1">
    <source>
        <dbReference type="SMART" id="SM00829"/>
    </source>
</evidence>
<dbReference type="InterPro" id="IPR011032">
    <property type="entry name" value="GroES-like_sf"/>
</dbReference>
<comment type="caution">
    <text evidence="2">The sequence shown here is derived from an EMBL/GenBank/DDBJ whole genome shotgun (WGS) entry which is preliminary data.</text>
</comment>